<proteinExistence type="predicted"/>
<dbReference type="PANTHER" id="PTHR23077:SF27">
    <property type="entry name" value="ATPASE FAMILY GENE 2 PROTEIN HOMOLOG A"/>
    <property type="match status" value="1"/>
</dbReference>
<dbReference type="GO" id="GO:0016887">
    <property type="term" value="F:ATP hydrolysis activity"/>
    <property type="evidence" value="ECO:0007669"/>
    <property type="project" value="InterPro"/>
</dbReference>
<dbReference type="Proteomes" id="UP000053110">
    <property type="component" value="Unassembled WGS sequence"/>
</dbReference>
<dbReference type="GO" id="GO:0005524">
    <property type="term" value="F:ATP binding"/>
    <property type="evidence" value="ECO:0007669"/>
    <property type="project" value="UniProtKB-KW"/>
</dbReference>
<dbReference type="InterPro" id="IPR003959">
    <property type="entry name" value="ATPase_AAA_core"/>
</dbReference>
<name>A0A061HLY3_BLUGR</name>
<dbReference type="Pfam" id="PF00004">
    <property type="entry name" value="AAA"/>
    <property type="match status" value="2"/>
</dbReference>
<organism evidence="6">
    <name type="scientific">Blumeria graminis f. sp. tritici 96224</name>
    <dbReference type="NCBI Taxonomy" id="1268274"/>
    <lineage>
        <taxon>Eukaryota</taxon>
        <taxon>Fungi</taxon>
        <taxon>Dikarya</taxon>
        <taxon>Ascomycota</taxon>
        <taxon>Pezizomycotina</taxon>
        <taxon>Leotiomycetes</taxon>
        <taxon>Erysiphales</taxon>
        <taxon>Erysiphaceae</taxon>
        <taxon>Blumeria</taxon>
    </lineage>
</organism>
<dbReference type="SMART" id="SM00382">
    <property type="entry name" value="AAA"/>
    <property type="match status" value="2"/>
</dbReference>
<evidence type="ECO:0000259" key="4">
    <source>
        <dbReference type="SMART" id="SM00382"/>
    </source>
</evidence>
<dbReference type="PROSITE" id="PS00674">
    <property type="entry name" value="AAA"/>
    <property type="match status" value="1"/>
</dbReference>
<dbReference type="Gene3D" id="1.10.8.60">
    <property type="match status" value="2"/>
</dbReference>
<dbReference type="GO" id="GO:0005737">
    <property type="term" value="C:cytoplasm"/>
    <property type="evidence" value="ECO:0007669"/>
    <property type="project" value="TreeGrafter"/>
</dbReference>
<gene>
    <name evidence="5" type="ORF">BGT96224_A21384</name>
    <name evidence="6" type="ORF">BGT96224V2_LOCUS1507</name>
</gene>
<evidence type="ECO:0000313" key="5">
    <source>
        <dbReference type="EMBL" id="EPQ66679.1"/>
    </source>
</evidence>
<dbReference type="AlphaFoldDB" id="A0A061HLY3"/>
<evidence type="ECO:0000313" key="7">
    <source>
        <dbReference type="Proteomes" id="UP000053110"/>
    </source>
</evidence>
<dbReference type="InterPro" id="IPR041569">
    <property type="entry name" value="AAA_lid_3"/>
</dbReference>
<dbReference type="SUPFAM" id="SSF52540">
    <property type="entry name" value="P-loop containing nucleoside triphosphate hydrolases"/>
    <property type="match status" value="2"/>
</dbReference>
<dbReference type="InterPro" id="IPR050168">
    <property type="entry name" value="AAA_ATPase_domain"/>
</dbReference>
<dbReference type="HOGENOM" id="CLU_000688_12_3_1"/>
<dbReference type="PANTHER" id="PTHR23077">
    <property type="entry name" value="AAA-FAMILY ATPASE"/>
    <property type="match status" value="1"/>
</dbReference>
<dbReference type="Gene3D" id="3.40.50.300">
    <property type="entry name" value="P-loop containing nucleotide triphosphate hydrolases"/>
    <property type="match status" value="2"/>
</dbReference>
<accession>A0A061HLY3</accession>
<dbReference type="OrthoDB" id="27435at2759"/>
<reference evidence="5" key="2">
    <citation type="submission" date="2013-01" db="EMBL/GenBank/DDBJ databases">
        <title>The wheat powdery mildew genome reveals unique evolution of an obligate biotroph.</title>
        <authorList>
            <person name="Oberhaensli S."/>
            <person name="Wicker T."/>
            <person name="Keller B."/>
        </authorList>
    </citation>
    <scope>NUCLEOTIDE SEQUENCE</scope>
    <source>
        <strain evidence="5">96224</strain>
    </source>
</reference>
<dbReference type="InterPro" id="IPR027417">
    <property type="entry name" value="P-loop_NTPase"/>
</dbReference>
<dbReference type="InterPro" id="IPR003960">
    <property type="entry name" value="ATPase_AAA_CS"/>
</dbReference>
<feature type="domain" description="AAA+ ATPase" evidence="4">
    <location>
        <begin position="246"/>
        <end position="373"/>
    </location>
</feature>
<sequence>MTTANTSVRCLEVKIRPYSGQNIHERPDQRGVARVHLCKEALSDLNLVSGQVCYVRKCNECDDQRREAIVWLTSEKSLSKKVIQVSKTFQEVCGFKLGDDLWIQAAGNLITAESVTLKDITPAESELGDEERPHWEWYIQENLTRAEVIFPGMTFKGLSLRGPKRTLRIELINGSSSNIAKYEGASCSIKISTSNEGICPTTTTSYRCLEVLDVAGIDQALSKLNRFLKTFSKRYKITWNKGSFQRSCAVLLHGGHGTGKTYIINKIIDSKWARQVFRIEIDAKPSTIRATFKEAKLAQPSIIVIDELESLVSSDDTASRILARVLGEELDTLSQILTNNVLPQILVVAATIHVSSIPITLRKRGRFHTDVMLSVPDAPSRKAILKSLAPPLPPTINDEVLDRLGERTHAYTAEDLVSLLHTALDIAEERVDKFENLTEDDYLLSRSDIEKALQQIRPTAMYEISLKPPSVRWDEIGGQENVMKALRRAVETPLLASHVYPETMKRVGASAKKGLLLYGPPGCSKTLCAQAMATETGLNFFAVKGAEPLNMYVGESERAIRDVFARARAASPSIIFFDEIESIGSKREKSGRNTGINVLTTLLNEMDGIETLKGVIVIAATNQPEALDLALLRPGRFDQLLYVAPPDLAGRGEILRVRKRLMDLADDVDLLEIARLTEGYSGAELVSICQIACENVVEECIKTGNILQVHMNDFLAAIKLVKKQLTPELITRYERWASGTR</sequence>
<keyword evidence="2" id="KW-0067">ATP-binding</keyword>
<evidence type="ECO:0000256" key="3">
    <source>
        <dbReference type="ARBA" id="ARBA00023054"/>
    </source>
</evidence>
<dbReference type="EMBL" id="UIGY01000018">
    <property type="protein sequence ID" value="SUZ08333.1"/>
    <property type="molecule type" value="Genomic_DNA"/>
</dbReference>
<feature type="non-terminal residue" evidence="6">
    <location>
        <position position="741"/>
    </location>
</feature>
<reference evidence="6" key="3">
    <citation type="submission" date="2018-07" db="EMBL/GenBank/DDBJ databases">
        <authorList>
            <person name="Quirk P.G."/>
            <person name="Krulwich T.A."/>
        </authorList>
    </citation>
    <scope>NUCLEOTIDE SEQUENCE</scope>
    <source>
        <strain evidence="6">96224</strain>
    </source>
</reference>
<evidence type="ECO:0000313" key="6">
    <source>
        <dbReference type="EMBL" id="SUZ08333.1"/>
    </source>
</evidence>
<dbReference type="FunFam" id="3.40.50.300:FF:001025">
    <property type="entry name" value="ATPase family, AAA domain-containing 2B"/>
    <property type="match status" value="1"/>
</dbReference>
<evidence type="ECO:0000256" key="1">
    <source>
        <dbReference type="ARBA" id="ARBA00022741"/>
    </source>
</evidence>
<dbReference type="Pfam" id="PF17862">
    <property type="entry name" value="AAA_lid_3"/>
    <property type="match status" value="1"/>
</dbReference>
<feature type="domain" description="AAA+ ATPase" evidence="4">
    <location>
        <begin position="511"/>
        <end position="647"/>
    </location>
</feature>
<dbReference type="EMBL" id="KE374991">
    <property type="protein sequence ID" value="EPQ66679.1"/>
    <property type="molecule type" value="Genomic_DNA"/>
</dbReference>
<evidence type="ECO:0000256" key="2">
    <source>
        <dbReference type="ARBA" id="ARBA00022840"/>
    </source>
</evidence>
<protein>
    <submittedName>
        <fullName evidence="6">BgtA-21384</fullName>
    </submittedName>
</protein>
<keyword evidence="1" id="KW-0547">Nucleotide-binding</keyword>
<dbReference type="InterPro" id="IPR003593">
    <property type="entry name" value="AAA+_ATPase"/>
</dbReference>
<reference evidence="7" key="1">
    <citation type="journal article" date="2013" name="Nat. Genet.">
        <title>The wheat powdery mildew genome shows the unique evolution of an obligate biotroph.</title>
        <authorList>
            <person name="Wicker T."/>
            <person name="Oberhaensli S."/>
            <person name="Parlange F."/>
            <person name="Buchmann J.P."/>
            <person name="Shatalina M."/>
            <person name="Roffler S."/>
            <person name="Ben-David R."/>
            <person name="Dolezel J."/>
            <person name="Simkova H."/>
            <person name="Schulze-Lefert P."/>
            <person name="Spanu P.D."/>
            <person name="Bruggmann R."/>
            <person name="Amselem J."/>
            <person name="Quesneville H."/>
            <person name="Ver Loren van Themaat E."/>
            <person name="Paape T."/>
            <person name="Shimizu K.K."/>
            <person name="Keller B."/>
        </authorList>
    </citation>
    <scope>NUCLEOTIDE SEQUENCE [LARGE SCALE GENOMIC DNA]</scope>
    <source>
        <strain evidence="7">96224</strain>
    </source>
</reference>
<keyword evidence="3" id="KW-0175">Coiled coil</keyword>